<feature type="region of interest" description="Disordered" evidence="2">
    <location>
        <begin position="477"/>
        <end position="517"/>
    </location>
</feature>
<evidence type="ECO:0000259" key="4">
    <source>
        <dbReference type="PROSITE" id="PS50086"/>
    </source>
</evidence>
<evidence type="ECO:0000256" key="3">
    <source>
        <dbReference type="SAM" id="Phobius"/>
    </source>
</evidence>
<dbReference type="PROSITE" id="PS50086">
    <property type="entry name" value="TBC_RABGAP"/>
    <property type="match status" value="1"/>
</dbReference>
<keyword evidence="1" id="KW-0343">GTPase activation</keyword>
<feature type="region of interest" description="Disordered" evidence="2">
    <location>
        <begin position="1"/>
        <end position="47"/>
    </location>
</feature>
<dbReference type="OrthoDB" id="10249988at2759"/>
<dbReference type="SUPFAM" id="SSF47923">
    <property type="entry name" value="Ypt/Rab-GAP domain of gyp1p"/>
    <property type="match status" value="2"/>
</dbReference>
<feature type="compositionally biased region" description="Basic and acidic residues" evidence="2">
    <location>
        <begin position="206"/>
        <end position="218"/>
    </location>
</feature>
<evidence type="ECO:0000256" key="2">
    <source>
        <dbReference type="SAM" id="MobiDB-lite"/>
    </source>
</evidence>
<dbReference type="Gene3D" id="1.10.8.1310">
    <property type="match status" value="1"/>
</dbReference>
<dbReference type="PANTHER" id="PTHR20913">
    <property type="entry name" value="TBC1 DOMAIN FAMILY MEMBER 20/GTPASE"/>
    <property type="match status" value="1"/>
</dbReference>
<feature type="region of interest" description="Disordered" evidence="2">
    <location>
        <begin position="631"/>
        <end position="673"/>
    </location>
</feature>
<feature type="compositionally biased region" description="Basic residues" evidence="2">
    <location>
        <begin position="156"/>
        <end position="165"/>
    </location>
</feature>
<dbReference type="InterPro" id="IPR045913">
    <property type="entry name" value="TBC20/Gyp8-like"/>
</dbReference>
<feature type="region of interest" description="Disordered" evidence="2">
    <location>
        <begin position="130"/>
        <end position="241"/>
    </location>
</feature>
<dbReference type="InterPro" id="IPR035969">
    <property type="entry name" value="Rab-GAP_TBC_sf"/>
</dbReference>
<evidence type="ECO:0000313" key="5">
    <source>
        <dbReference type="EMBL" id="SPO29062.1"/>
    </source>
</evidence>
<feature type="region of interest" description="Disordered" evidence="2">
    <location>
        <begin position="88"/>
        <end position="118"/>
    </location>
</feature>
<feature type="compositionally biased region" description="Basic and acidic residues" evidence="2">
    <location>
        <begin position="497"/>
        <end position="507"/>
    </location>
</feature>
<feature type="transmembrane region" description="Helical" evidence="3">
    <location>
        <begin position="679"/>
        <end position="698"/>
    </location>
</feature>
<gene>
    <name evidence="5" type="ORF">UTRI_05636</name>
</gene>
<feature type="compositionally biased region" description="Low complexity" evidence="2">
    <location>
        <begin position="1"/>
        <end position="15"/>
    </location>
</feature>
<feature type="compositionally biased region" description="Polar residues" evidence="2">
    <location>
        <begin position="88"/>
        <end position="112"/>
    </location>
</feature>
<name>A0A5C3EF65_9BASI</name>
<keyword evidence="6" id="KW-1185">Reference proteome</keyword>
<dbReference type="Pfam" id="PF00566">
    <property type="entry name" value="RabGAP-TBC"/>
    <property type="match status" value="1"/>
</dbReference>
<feature type="compositionally biased region" description="Polar residues" evidence="2">
    <location>
        <begin position="222"/>
        <end position="233"/>
    </location>
</feature>
<feature type="compositionally biased region" description="Basic and acidic residues" evidence="2">
    <location>
        <begin position="650"/>
        <end position="661"/>
    </location>
</feature>
<keyword evidence="3" id="KW-0472">Membrane</keyword>
<feature type="domain" description="Rab-GAP TBC" evidence="4">
    <location>
        <begin position="59"/>
        <end position="432"/>
    </location>
</feature>
<evidence type="ECO:0000313" key="6">
    <source>
        <dbReference type="Proteomes" id="UP000324022"/>
    </source>
</evidence>
<dbReference type="PANTHER" id="PTHR20913:SF7">
    <property type="entry name" value="RE60063P"/>
    <property type="match status" value="1"/>
</dbReference>
<reference evidence="5 6" key="1">
    <citation type="submission" date="2018-03" db="EMBL/GenBank/DDBJ databases">
        <authorList>
            <person name="Guldener U."/>
        </authorList>
    </citation>
    <scope>NUCLEOTIDE SEQUENCE [LARGE SCALE GENOMIC DNA]</scope>
    <source>
        <strain evidence="5 6">NBRC100155</strain>
    </source>
</reference>
<dbReference type="Gene3D" id="1.10.472.80">
    <property type="entry name" value="Ypt/Rab-GAP domain of gyp1p, domain 3"/>
    <property type="match status" value="1"/>
</dbReference>
<dbReference type="InterPro" id="IPR000195">
    <property type="entry name" value="Rab-GAP-TBC_dom"/>
</dbReference>
<feature type="compositionally biased region" description="Basic and acidic residues" evidence="2">
    <location>
        <begin position="144"/>
        <end position="154"/>
    </location>
</feature>
<evidence type="ECO:0000256" key="1">
    <source>
        <dbReference type="ARBA" id="ARBA00022468"/>
    </source>
</evidence>
<dbReference type="SMART" id="SM00164">
    <property type="entry name" value="TBC"/>
    <property type="match status" value="1"/>
</dbReference>
<accession>A0A5C3EF65</accession>
<organism evidence="5 6">
    <name type="scientific">Ustilago trichophora</name>
    <dbReference type="NCBI Taxonomy" id="86804"/>
    <lineage>
        <taxon>Eukaryota</taxon>
        <taxon>Fungi</taxon>
        <taxon>Dikarya</taxon>
        <taxon>Basidiomycota</taxon>
        <taxon>Ustilaginomycotina</taxon>
        <taxon>Ustilaginomycetes</taxon>
        <taxon>Ustilaginales</taxon>
        <taxon>Ustilaginaceae</taxon>
        <taxon>Ustilago</taxon>
    </lineage>
</organism>
<dbReference type="GO" id="GO:0005789">
    <property type="term" value="C:endoplasmic reticulum membrane"/>
    <property type="evidence" value="ECO:0007669"/>
    <property type="project" value="TreeGrafter"/>
</dbReference>
<dbReference type="EMBL" id="OOIN01000026">
    <property type="protein sequence ID" value="SPO29062.1"/>
    <property type="molecule type" value="Genomic_DNA"/>
</dbReference>
<feature type="transmembrane region" description="Helical" evidence="3">
    <location>
        <begin position="427"/>
        <end position="446"/>
    </location>
</feature>
<dbReference type="AlphaFoldDB" id="A0A5C3EF65"/>
<feature type="compositionally biased region" description="Polar residues" evidence="2">
    <location>
        <begin position="169"/>
        <end position="202"/>
    </location>
</feature>
<keyword evidence="3" id="KW-0812">Transmembrane</keyword>
<dbReference type="GO" id="GO:0005096">
    <property type="term" value="F:GTPase activator activity"/>
    <property type="evidence" value="ECO:0007669"/>
    <property type="project" value="UniProtKB-KW"/>
</dbReference>
<protein>
    <submittedName>
        <fullName evidence="5">Related to GYP8 - GTPase-activating protein</fullName>
    </submittedName>
</protein>
<dbReference type="Proteomes" id="UP000324022">
    <property type="component" value="Unassembled WGS sequence"/>
</dbReference>
<keyword evidence="3" id="KW-1133">Transmembrane helix</keyword>
<sequence>MAESSSAAESSTSAAKVIPSANGAAELRTSSHRLSSNQIKHRRRELQQQCLQPSGLDHHAASQTRVAAWLFLLGISQDHVLKHARTLSQNSPHTEQSDSPSTSSIVQDSLSSPIPIDEDGWQVASDHILETRPSQSTRKNGTHAPKESADDQWKLVKSKKSKRRIHADTASTASQPESPDLGKSTQSSTMVSGESSATTTPAMSPRLDESPTLSKDEALGITNGSQDRSSEPLTDQERYPNLLSRDIEQVAKDVERSFVGPAFKHLAVSKARTSVDDEDASTISDEKAFRRRQLSHLVLTTLSRHPSLSYFQGYHDILSVVLLTLAPSDRPASSVTQLYSDDIQQSRVELTAERISLHLIRDSMTRDLLPVMGQLKILGQLIRLSDSTLADLVDRASPLPFFALPWLLTLLTHDATDVAVMQRVLELVLAFGPAAAIYLCAAVLLARKDEILAMDTDELEDPAMLHSSLGRLPAIRADSEEESEGKAQTTQGASEADPVKEKGDASHESNAIYTDPDVELPSLASDRALAASSVSSSSSGTTNAKKSKKGIPISSLLSQAVQLMEQFPMTTDAMQADKIMGPNSVLFTWPHTFDLYPASSSDVSEPSSTERTLDWSIANARAESILTGPTESIVLDPHPPPPTPPASDTSVEKHSTSDPFRHEKRSSKKQRFDVSTQQARMLAVVGLSGLLVAAIFTASQNPSSAVKVTVGTEETKRVLALVVSLLTNWGRVVGN</sequence>
<proteinExistence type="predicted"/>
<dbReference type="GO" id="GO:0006888">
    <property type="term" value="P:endoplasmic reticulum to Golgi vesicle-mediated transport"/>
    <property type="evidence" value="ECO:0007669"/>
    <property type="project" value="TreeGrafter"/>
</dbReference>